<comment type="caution">
    <text evidence="2">The sequence shown here is derived from an EMBL/GenBank/DDBJ whole genome shotgun (WGS) entry which is preliminary data.</text>
</comment>
<dbReference type="AlphaFoldDB" id="A0AAD6ZZZ6"/>
<accession>A0AAD6ZZZ6</accession>
<reference evidence="2" key="1">
    <citation type="submission" date="2023-03" db="EMBL/GenBank/DDBJ databases">
        <title>Massive genome expansion in bonnet fungi (Mycena s.s.) driven by repeated elements and novel gene families across ecological guilds.</title>
        <authorList>
            <consortium name="Lawrence Berkeley National Laboratory"/>
            <person name="Harder C.B."/>
            <person name="Miyauchi S."/>
            <person name="Viragh M."/>
            <person name="Kuo A."/>
            <person name="Thoen E."/>
            <person name="Andreopoulos B."/>
            <person name="Lu D."/>
            <person name="Skrede I."/>
            <person name="Drula E."/>
            <person name="Henrissat B."/>
            <person name="Morin E."/>
            <person name="Kohler A."/>
            <person name="Barry K."/>
            <person name="LaButti K."/>
            <person name="Morin E."/>
            <person name="Salamov A."/>
            <person name="Lipzen A."/>
            <person name="Mereny Z."/>
            <person name="Hegedus B."/>
            <person name="Baldrian P."/>
            <person name="Stursova M."/>
            <person name="Weitz H."/>
            <person name="Taylor A."/>
            <person name="Grigoriev I.V."/>
            <person name="Nagy L.G."/>
            <person name="Martin F."/>
            <person name="Kauserud H."/>
        </authorList>
    </citation>
    <scope>NUCLEOTIDE SEQUENCE</scope>
    <source>
        <strain evidence="2">CBHHK002</strain>
    </source>
</reference>
<evidence type="ECO:0000313" key="2">
    <source>
        <dbReference type="EMBL" id="KAJ7346224.1"/>
    </source>
</evidence>
<sequence length="101" mass="11502">MSSLWWWAMTWCPIGVPTLSHLIEKPVQTDPELAERFSRPKTFRIVSVARSNVLQTCGDHIREFVQKPHEPHAAFVHCAKPCDKMKNLCNPLLCGYGRDAA</sequence>
<gene>
    <name evidence="2" type="ORF">DFH08DRAFT_1008244</name>
</gene>
<dbReference type="Proteomes" id="UP001218218">
    <property type="component" value="Unassembled WGS sequence"/>
</dbReference>
<feature type="chain" id="PRO_5042076363" description="Secreted protein" evidence="1">
    <location>
        <begin position="21"/>
        <end position="101"/>
    </location>
</feature>
<keyword evidence="3" id="KW-1185">Reference proteome</keyword>
<feature type="signal peptide" evidence="1">
    <location>
        <begin position="1"/>
        <end position="20"/>
    </location>
</feature>
<proteinExistence type="predicted"/>
<protein>
    <recommendedName>
        <fullName evidence="4">Secreted protein</fullName>
    </recommendedName>
</protein>
<organism evidence="2 3">
    <name type="scientific">Mycena albidolilacea</name>
    <dbReference type="NCBI Taxonomy" id="1033008"/>
    <lineage>
        <taxon>Eukaryota</taxon>
        <taxon>Fungi</taxon>
        <taxon>Dikarya</taxon>
        <taxon>Basidiomycota</taxon>
        <taxon>Agaricomycotina</taxon>
        <taxon>Agaricomycetes</taxon>
        <taxon>Agaricomycetidae</taxon>
        <taxon>Agaricales</taxon>
        <taxon>Marasmiineae</taxon>
        <taxon>Mycenaceae</taxon>
        <taxon>Mycena</taxon>
    </lineage>
</organism>
<evidence type="ECO:0000256" key="1">
    <source>
        <dbReference type="SAM" id="SignalP"/>
    </source>
</evidence>
<dbReference type="EMBL" id="JARIHO010000021">
    <property type="protein sequence ID" value="KAJ7346224.1"/>
    <property type="molecule type" value="Genomic_DNA"/>
</dbReference>
<evidence type="ECO:0000313" key="3">
    <source>
        <dbReference type="Proteomes" id="UP001218218"/>
    </source>
</evidence>
<keyword evidence="1" id="KW-0732">Signal</keyword>
<name>A0AAD6ZZZ6_9AGAR</name>
<evidence type="ECO:0008006" key="4">
    <source>
        <dbReference type="Google" id="ProtNLM"/>
    </source>
</evidence>